<dbReference type="EMBL" id="ML213527">
    <property type="protein sequence ID" value="TFK46878.1"/>
    <property type="molecule type" value="Genomic_DNA"/>
</dbReference>
<dbReference type="AlphaFoldDB" id="A0A5C3MSY6"/>
<keyword evidence="3" id="KW-1185">Reference proteome</keyword>
<evidence type="ECO:0000256" key="1">
    <source>
        <dbReference type="SAM" id="MobiDB-lite"/>
    </source>
</evidence>
<evidence type="ECO:0000313" key="3">
    <source>
        <dbReference type="Proteomes" id="UP000305948"/>
    </source>
</evidence>
<protein>
    <submittedName>
        <fullName evidence="2">Uncharacterized protein</fullName>
    </submittedName>
</protein>
<feature type="region of interest" description="Disordered" evidence="1">
    <location>
        <begin position="1"/>
        <end position="34"/>
    </location>
</feature>
<name>A0A5C3MSY6_9AGAM</name>
<reference evidence="2 3" key="1">
    <citation type="journal article" date="2019" name="Nat. Ecol. Evol.">
        <title>Megaphylogeny resolves global patterns of mushroom evolution.</title>
        <authorList>
            <person name="Varga T."/>
            <person name="Krizsan K."/>
            <person name="Foldi C."/>
            <person name="Dima B."/>
            <person name="Sanchez-Garcia M."/>
            <person name="Sanchez-Ramirez S."/>
            <person name="Szollosi G.J."/>
            <person name="Szarkandi J.G."/>
            <person name="Papp V."/>
            <person name="Albert L."/>
            <person name="Andreopoulos W."/>
            <person name="Angelini C."/>
            <person name="Antonin V."/>
            <person name="Barry K.W."/>
            <person name="Bougher N.L."/>
            <person name="Buchanan P."/>
            <person name="Buyck B."/>
            <person name="Bense V."/>
            <person name="Catcheside P."/>
            <person name="Chovatia M."/>
            <person name="Cooper J."/>
            <person name="Damon W."/>
            <person name="Desjardin D."/>
            <person name="Finy P."/>
            <person name="Geml J."/>
            <person name="Haridas S."/>
            <person name="Hughes K."/>
            <person name="Justo A."/>
            <person name="Karasinski D."/>
            <person name="Kautmanova I."/>
            <person name="Kiss B."/>
            <person name="Kocsube S."/>
            <person name="Kotiranta H."/>
            <person name="LaButti K.M."/>
            <person name="Lechner B.E."/>
            <person name="Liimatainen K."/>
            <person name="Lipzen A."/>
            <person name="Lukacs Z."/>
            <person name="Mihaltcheva S."/>
            <person name="Morgado L.N."/>
            <person name="Niskanen T."/>
            <person name="Noordeloos M.E."/>
            <person name="Ohm R.A."/>
            <person name="Ortiz-Santana B."/>
            <person name="Ovrebo C."/>
            <person name="Racz N."/>
            <person name="Riley R."/>
            <person name="Savchenko A."/>
            <person name="Shiryaev A."/>
            <person name="Soop K."/>
            <person name="Spirin V."/>
            <person name="Szebenyi C."/>
            <person name="Tomsovsky M."/>
            <person name="Tulloss R.E."/>
            <person name="Uehling J."/>
            <person name="Grigoriev I.V."/>
            <person name="Vagvolgyi C."/>
            <person name="Papp T."/>
            <person name="Martin F.M."/>
            <person name="Miettinen O."/>
            <person name="Hibbett D.S."/>
            <person name="Nagy L.G."/>
        </authorList>
    </citation>
    <scope>NUCLEOTIDE SEQUENCE [LARGE SCALE GENOMIC DNA]</scope>
    <source>
        <strain evidence="2 3">OMC1185</strain>
    </source>
</reference>
<accession>A0A5C3MSY6</accession>
<organism evidence="2 3">
    <name type="scientific">Heliocybe sulcata</name>
    <dbReference type="NCBI Taxonomy" id="5364"/>
    <lineage>
        <taxon>Eukaryota</taxon>
        <taxon>Fungi</taxon>
        <taxon>Dikarya</taxon>
        <taxon>Basidiomycota</taxon>
        <taxon>Agaricomycotina</taxon>
        <taxon>Agaricomycetes</taxon>
        <taxon>Gloeophyllales</taxon>
        <taxon>Gloeophyllaceae</taxon>
        <taxon>Heliocybe</taxon>
    </lineage>
</organism>
<proteinExistence type="predicted"/>
<sequence length="74" mass="8165">MSTRMNGESAHLQARQSDRTSTVPEIVCAPMRPPSPQVLSRVRLVSNGRRERVGHCEDCSEYASLVPHSSTPFA</sequence>
<evidence type="ECO:0000313" key="2">
    <source>
        <dbReference type="EMBL" id="TFK46878.1"/>
    </source>
</evidence>
<gene>
    <name evidence="2" type="ORF">OE88DRAFT_1667164</name>
</gene>
<dbReference type="Proteomes" id="UP000305948">
    <property type="component" value="Unassembled WGS sequence"/>
</dbReference>